<feature type="compositionally biased region" description="Polar residues" evidence="1">
    <location>
        <begin position="58"/>
        <end position="81"/>
    </location>
</feature>
<comment type="caution">
    <text evidence="2">The sequence shown here is derived from an EMBL/GenBank/DDBJ whole genome shotgun (WGS) entry which is preliminary data.</text>
</comment>
<sequence>MTNTLGTHFSILCNALYPHPYTGGHGSKTQRGLSTTPDATKASKENITKTADSEPFVASNQSNDEAFPQKNTIDLTGPINNKENEKII</sequence>
<reference evidence="2" key="1">
    <citation type="journal article" date="2021" name="G3 (Bethesda)">
        <title>Genome and transcriptome analysis of the beet armyworm Spodoptera exigua reveals targets for pest control. .</title>
        <authorList>
            <person name="Simon S."/>
            <person name="Breeschoten T."/>
            <person name="Jansen H.J."/>
            <person name="Dirks R.P."/>
            <person name="Schranz M.E."/>
            <person name="Ros V.I.D."/>
        </authorList>
    </citation>
    <scope>NUCLEOTIDE SEQUENCE</scope>
    <source>
        <strain evidence="2">TB_SE_WUR_2020</strain>
    </source>
</reference>
<dbReference type="AlphaFoldDB" id="A0A922SBE9"/>
<protein>
    <submittedName>
        <fullName evidence="2">Uncharacterized protein</fullName>
    </submittedName>
</protein>
<evidence type="ECO:0000313" key="3">
    <source>
        <dbReference type="Proteomes" id="UP000814243"/>
    </source>
</evidence>
<evidence type="ECO:0000313" key="2">
    <source>
        <dbReference type="EMBL" id="KAH9630963.1"/>
    </source>
</evidence>
<feature type="compositionally biased region" description="Polar residues" evidence="1">
    <location>
        <begin position="27"/>
        <end position="38"/>
    </location>
</feature>
<dbReference type="EMBL" id="JACEFF010000792">
    <property type="protein sequence ID" value="KAH9630963.1"/>
    <property type="molecule type" value="Genomic_DNA"/>
</dbReference>
<accession>A0A922SBE9</accession>
<name>A0A922SBE9_SPOEX</name>
<organism evidence="2 3">
    <name type="scientific">Spodoptera exigua</name>
    <name type="common">Beet armyworm</name>
    <name type="synonym">Noctua fulgens</name>
    <dbReference type="NCBI Taxonomy" id="7107"/>
    <lineage>
        <taxon>Eukaryota</taxon>
        <taxon>Metazoa</taxon>
        <taxon>Ecdysozoa</taxon>
        <taxon>Arthropoda</taxon>
        <taxon>Hexapoda</taxon>
        <taxon>Insecta</taxon>
        <taxon>Pterygota</taxon>
        <taxon>Neoptera</taxon>
        <taxon>Endopterygota</taxon>
        <taxon>Lepidoptera</taxon>
        <taxon>Glossata</taxon>
        <taxon>Ditrysia</taxon>
        <taxon>Noctuoidea</taxon>
        <taxon>Noctuidae</taxon>
        <taxon>Amphipyrinae</taxon>
        <taxon>Spodoptera</taxon>
    </lineage>
</organism>
<feature type="region of interest" description="Disordered" evidence="1">
    <location>
        <begin position="20"/>
        <end position="88"/>
    </location>
</feature>
<gene>
    <name evidence="2" type="ORF">HF086_013502</name>
</gene>
<dbReference type="Proteomes" id="UP000814243">
    <property type="component" value="Unassembled WGS sequence"/>
</dbReference>
<proteinExistence type="predicted"/>
<evidence type="ECO:0000256" key="1">
    <source>
        <dbReference type="SAM" id="MobiDB-lite"/>
    </source>
</evidence>